<evidence type="ECO:0000259" key="7">
    <source>
        <dbReference type="PROSITE" id="PS51203"/>
    </source>
</evidence>
<dbReference type="RefSeq" id="XP_013242752.1">
    <property type="nucleotide sequence ID" value="XM_013387298.1"/>
</dbReference>
<dbReference type="Pfam" id="PF04969">
    <property type="entry name" value="CS"/>
    <property type="match status" value="1"/>
</dbReference>
<feature type="region of interest" description="Disordered" evidence="6">
    <location>
        <begin position="205"/>
        <end position="226"/>
    </location>
</feature>
<keyword evidence="4" id="KW-0963">Cytoplasm</keyword>
<dbReference type="OMA" id="WINKSHI"/>
<dbReference type="PANTHER" id="PTHR21664:SF1">
    <property type="entry name" value="NUDC DOMAIN-CONTAINING PROTEIN 1"/>
    <property type="match status" value="1"/>
</dbReference>
<dbReference type="SUPFAM" id="SSF49764">
    <property type="entry name" value="HSP20-like chaperones"/>
    <property type="match status" value="1"/>
</dbReference>
<dbReference type="InParanoid" id="A0A066VRQ3"/>
<dbReference type="STRING" id="1037660.A0A066VRQ3"/>
<dbReference type="GeneID" id="25261533"/>
<proteinExistence type="predicted"/>
<comment type="caution">
    <text evidence="8">The sequence shown here is derived from an EMBL/GenBank/DDBJ whole genome shotgun (WGS) entry which is preliminary data.</text>
</comment>
<accession>A0A066VRQ3</accession>
<evidence type="ECO:0000313" key="9">
    <source>
        <dbReference type="Proteomes" id="UP000027361"/>
    </source>
</evidence>
<dbReference type="Gene3D" id="2.60.40.790">
    <property type="match status" value="1"/>
</dbReference>
<dbReference type="InterPro" id="IPR008978">
    <property type="entry name" value="HSP20-like_chaperone"/>
</dbReference>
<dbReference type="CDD" id="cd06467">
    <property type="entry name" value="p23_NUDC_like"/>
    <property type="match status" value="1"/>
</dbReference>
<feature type="compositionally biased region" description="Basic and acidic residues" evidence="6">
    <location>
        <begin position="205"/>
        <end position="219"/>
    </location>
</feature>
<evidence type="ECO:0000256" key="4">
    <source>
        <dbReference type="ARBA" id="ARBA00022490"/>
    </source>
</evidence>
<dbReference type="InterPro" id="IPR037895">
    <property type="entry name" value="NUDCD1"/>
</dbReference>
<keyword evidence="5" id="KW-0539">Nucleus</keyword>
<feature type="domain" description="CS" evidence="7">
    <location>
        <begin position="329"/>
        <end position="464"/>
    </location>
</feature>
<dbReference type="AlphaFoldDB" id="A0A066VRQ3"/>
<evidence type="ECO:0000256" key="6">
    <source>
        <dbReference type="SAM" id="MobiDB-lite"/>
    </source>
</evidence>
<evidence type="ECO:0000256" key="2">
    <source>
        <dbReference type="ARBA" id="ARBA00004496"/>
    </source>
</evidence>
<dbReference type="OrthoDB" id="428655at2759"/>
<keyword evidence="9" id="KW-1185">Reference proteome</keyword>
<organism evidence="8 9">
    <name type="scientific">Tilletiaria anomala (strain ATCC 24038 / CBS 436.72 / UBC 951)</name>
    <dbReference type="NCBI Taxonomy" id="1037660"/>
    <lineage>
        <taxon>Eukaryota</taxon>
        <taxon>Fungi</taxon>
        <taxon>Dikarya</taxon>
        <taxon>Basidiomycota</taxon>
        <taxon>Ustilaginomycotina</taxon>
        <taxon>Exobasidiomycetes</taxon>
        <taxon>Georgefischeriales</taxon>
        <taxon>Tilletiariaceae</taxon>
        <taxon>Tilletiaria</taxon>
    </lineage>
</organism>
<comment type="subcellular location">
    <subcellularLocation>
        <location evidence="2">Cytoplasm</location>
    </subcellularLocation>
    <subcellularLocation>
        <location evidence="1">Nucleus</location>
    </subcellularLocation>
</comment>
<protein>
    <recommendedName>
        <fullName evidence="3">NudC domain-containing protein 1</fullName>
    </recommendedName>
</protein>
<gene>
    <name evidence="8" type="ORF">K437DRAFT_138931</name>
</gene>
<evidence type="ECO:0000256" key="3">
    <source>
        <dbReference type="ARBA" id="ARBA00018915"/>
    </source>
</evidence>
<reference evidence="8 9" key="1">
    <citation type="submission" date="2014-05" db="EMBL/GenBank/DDBJ databases">
        <title>Draft genome sequence of a rare smut relative, Tilletiaria anomala UBC 951.</title>
        <authorList>
            <consortium name="DOE Joint Genome Institute"/>
            <person name="Toome M."/>
            <person name="Kuo A."/>
            <person name="Henrissat B."/>
            <person name="Lipzen A."/>
            <person name="Tritt A."/>
            <person name="Yoshinaga Y."/>
            <person name="Zane M."/>
            <person name="Barry K."/>
            <person name="Grigoriev I.V."/>
            <person name="Spatafora J.W."/>
            <person name="Aimea M.C."/>
        </authorList>
    </citation>
    <scope>NUCLEOTIDE SEQUENCE [LARGE SCALE GENOMIC DNA]</scope>
    <source>
        <strain evidence="8 9">UBC 951</strain>
    </source>
</reference>
<dbReference type="GO" id="GO:0005737">
    <property type="term" value="C:cytoplasm"/>
    <property type="evidence" value="ECO:0007669"/>
    <property type="project" value="UniProtKB-SubCell"/>
</dbReference>
<dbReference type="PROSITE" id="PS51203">
    <property type="entry name" value="CS"/>
    <property type="match status" value="1"/>
</dbReference>
<dbReference type="GO" id="GO:0005634">
    <property type="term" value="C:nucleus"/>
    <property type="evidence" value="ECO:0007669"/>
    <property type="project" value="UniProtKB-SubCell"/>
</dbReference>
<dbReference type="Proteomes" id="UP000027361">
    <property type="component" value="Unassembled WGS sequence"/>
</dbReference>
<dbReference type="PANTHER" id="PTHR21664">
    <property type="entry name" value="CHRONIC MYELOGENOUS LEUKEMIA TUMOR ANTIGEN 66"/>
    <property type="match status" value="1"/>
</dbReference>
<evidence type="ECO:0000313" key="8">
    <source>
        <dbReference type="EMBL" id="KDN44382.1"/>
    </source>
</evidence>
<dbReference type="InterPro" id="IPR007052">
    <property type="entry name" value="CS_dom"/>
</dbReference>
<dbReference type="EMBL" id="JMSN01000052">
    <property type="protein sequence ID" value="KDN44382.1"/>
    <property type="molecule type" value="Genomic_DNA"/>
</dbReference>
<evidence type="ECO:0000256" key="5">
    <source>
        <dbReference type="ARBA" id="ARBA00023242"/>
    </source>
</evidence>
<dbReference type="HOGENOM" id="CLU_021382_0_0_1"/>
<name>A0A066VRQ3_TILAU</name>
<evidence type="ECO:0000256" key="1">
    <source>
        <dbReference type="ARBA" id="ARBA00004123"/>
    </source>
</evidence>
<sequence length="730" mass="78764">MEPSRLRHNSLQPTKELLNPRFEAYRLVTADDGAAPDGFSQTEHDLPGSALTGFVDDPLKLAYKTLKSRFFHRYLCPSKGGSDHLVYIDKQGFVILVTFQAGFKPSFHPLLRLDVDPTVALPSIASCGDHLWLAHDGRSDSPLRLLSTQREAISKSPLSTPRWSAEVLHEYSLPDSCSKRGIKVVDGYTHTNGEFHVLLQAETHRPDNVDHGSKGEKLDNQNQPRPSAKAFGFEISLVHLPAPSSKSGDEAGDSTVGVTSAQLVYRLIGDEPLYIAVLSGRAPETWSLLSEGPLQAVTMDLAAKPTVALTSPSANPGQPALMSDTEKCNISPAYSWAQTADTVTIAFSLPPTLNKADIRVHFSPPSGFSLMLSTEADLGNPKIYELPSNHTTSESTPDSYAKILALAMQRGRYEGRSLWGPIDMEGSLWTWEKARSPSDKSSVIGLLTVHLEKKHEGTRWTHVFAPSLEEESVETSRLSLTDDVDETVDPSELLEARGGLQKYTAVEGSAGAADLGIDRTGMAGPHTSLLQDEMEEEDASVGRPLQITTISMGDSNQSPSIDRTTTTSKILCLPLPTSSVSQIPCVAIQANLDGCLWTFEHGNLLHVETIPALSYVLASKREAHRCHCITSSRGSNSQGVCFAFEGPTPGLASRATGVSGAGSLFFYRSPPRDQSTGKQSLYGESRVIALGKNDTGALLDVTLVPHGASSSPDAVVCLTEHKLLVLQGLL</sequence>